<dbReference type="Gene3D" id="3.50.50.60">
    <property type="entry name" value="FAD/NAD(P)-binding domain"/>
    <property type="match status" value="2"/>
</dbReference>
<keyword evidence="6" id="KW-1185">Reference proteome</keyword>
<dbReference type="GO" id="GO:0097237">
    <property type="term" value="P:cellular response to toxic substance"/>
    <property type="evidence" value="ECO:0007669"/>
    <property type="project" value="UniProtKB-ARBA"/>
</dbReference>
<evidence type="ECO:0000313" key="5">
    <source>
        <dbReference type="EMBL" id="KKY21012.1"/>
    </source>
</evidence>
<reference evidence="5 6" key="2">
    <citation type="submission" date="2015-05" db="EMBL/GenBank/DDBJ databases">
        <authorList>
            <person name="Morales-Cruz A."/>
            <person name="Amrine K.C."/>
            <person name="Cantu D."/>
        </authorList>
    </citation>
    <scope>NUCLEOTIDE SEQUENCE [LARGE SCALE GENOMIC DNA]</scope>
    <source>
        <strain evidence="5">UCRPC4</strain>
    </source>
</reference>
<dbReference type="Proteomes" id="UP000053317">
    <property type="component" value="Unassembled WGS sequence"/>
</dbReference>
<organism evidence="5 6">
    <name type="scientific">Phaeomoniella chlamydospora</name>
    <name type="common">Phaeoacremonium chlamydosporum</name>
    <dbReference type="NCBI Taxonomy" id="158046"/>
    <lineage>
        <taxon>Eukaryota</taxon>
        <taxon>Fungi</taxon>
        <taxon>Dikarya</taxon>
        <taxon>Ascomycota</taxon>
        <taxon>Pezizomycotina</taxon>
        <taxon>Eurotiomycetes</taxon>
        <taxon>Chaetothyriomycetidae</taxon>
        <taxon>Phaeomoniellales</taxon>
        <taxon>Phaeomoniellaceae</taxon>
        <taxon>Phaeomoniella</taxon>
    </lineage>
</organism>
<dbReference type="AlphaFoldDB" id="A0A0G2EDM6"/>
<dbReference type="PRINTS" id="PR00368">
    <property type="entry name" value="FADPNR"/>
</dbReference>
<dbReference type="GO" id="GO:0016491">
    <property type="term" value="F:oxidoreductase activity"/>
    <property type="evidence" value="ECO:0007669"/>
    <property type="project" value="UniProtKB-KW"/>
</dbReference>
<sequence>MKQVMVIENNMSLVFNLALFASVLLSAFAALTNISNLEYDVLVVGGGPSGLSALSGLARIRRRAILFDSGAYRNIATRHMHDVIGNDGTIPAVFREKARSQIAKYPTVEMINATISSIENVNNGSYFVATDSNGQNYTGRKVILGTGMKDIIPDSPDLKQLFGKGVFWCPWCDGYEHRDQPIGLISNLSLVMNHVLDLPTLYNDIAVYVNGTYTDESVAALSATHPGWLEQLSAYNITVDNRTISSITRLNVTGPVNSTELPDGSAFDAETDTEYDRFLLTFSDQSTVERSAFLVVFPTSQASELGSQLGVKIENDKLMGNLTTKMKTNVAGVWAVGDANSDGSTNVPHAMWSGKAAAVNVCGVLADEDAELLVASGKSERKSKRGESMTSDDDIERLLGRDLEVLWESTVTEYA</sequence>
<comment type="similarity">
    <text evidence="1">Belongs to the class-II pyridine nucleotide-disulfide oxidoreductase family.</text>
</comment>
<evidence type="ECO:0000313" key="6">
    <source>
        <dbReference type="Proteomes" id="UP000053317"/>
    </source>
</evidence>
<proteinExistence type="inferred from homology"/>
<reference evidence="5 6" key="1">
    <citation type="submission" date="2015-05" db="EMBL/GenBank/DDBJ databases">
        <title>Distinctive expansion of gene families associated with plant cell wall degradation and secondary metabolism in the genomes of grapevine trunk pathogens.</title>
        <authorList>
            <person name="Lawrence D.P."/>
            <person name="Travadon R."/>
            <person name="Rolshausen P.E."/>
            <person name="Baumgartner K."/>
        </authorList>
    </citation>
    <scope>NUCLEOTIDE SEQUENCE [LARGE SCALE GENOMIC DNA]</scope>
    <source>
        <strain evidence="5">UCRPC4</strain>
    </source>
</reference>
<dbReference type="PRINTS" id="PR00469">
    <property type="entry name" value="PNDRDTASEII"/>
</dbReference>
<evidence type="ECO:0000256" key="3">
    <source>
        <dbReference type="ARBA" id="ARBA00023002"/>
    </source>
</evidence>
<protein>
    <submittedName>
        <fullName evidence="5">Putative thioredoxin</fullName>
    </submittedName>
</protein>
<dbReference type="Pfam" id="PF07992">
    <property type="entry name" value="Pyr_redox_2"/>
    <property type="match status" value="1"/>
</dbReference>
<dbReference type="InterPro" id="IPR023753">
    <property type="entry name" value="FAD/NAD-binding_dom"/>
</dbReference>
<accession>A0A0G2EDM6</accession>
<comment type="caution">
    <text evidence="5">The sequence shown here is derived from an EMBL/GenBank/DDBJ whole genome shotgun (WGS) entry which is preliminary data.</text>
</comment>
<feature type="domain" description="FAD/NAD(P)-binding" evidence="4">
    <location>
        <begin position="39"/>
        <end position="181"/>
    </location>
</feature>
<dbReference type="SUPFAM" id="SSF51905">
    <property type="entry name" value="FAD/NAD(P)-binding domain"/>
    <property type="match status" value="1"/>
</dbReference>
<gene>
    <name evidence="5" type="ORF">UCRPC4_g03929</name>
</gene>
<dbReference type="EMBL" id="LCWF01000089">
    <property type="protein sequence ID" value="KKY21012.1"/>
    <property type="molecule type" value="Genomic_DNA"/>
</dbReference>
<name>A0A0G2EDM6_PHACM</name>
<evidence type="ECO:0000259" key="4">
    <source>
        <dbReference type="Pfam" id="PF07992"/>
    </source>
</evidence>
<evidence type="ECO:0000256" key="1">
    <source>
        <dbReference type="ARBA" id="ARBA00009333"/>
    </source>
</evidence>
<keyword evidence="2" id="KW-0285">Flavoprotein</keyword>
<dbReference type="InterPro" id="IPR036188">
    <property type="entry name" value="FAD/NAD-bd_sf"/>
</dbReference>
<dbReference type="OrthoDB" id="4570620at2759"/>
<keyword evidence="3" id="KW-0560">Oxidoreductase</keyword>
<dbReference type="PANTHER" id="PTHR48105">
    <property type="entry name" value="THIOREDOXIN REDUCTASE 1-RELATED-RELATED"/>
    <property type="match status" value="1"/>
</dbReference>
<evidence type="ECO:0000256" key="2">
    <source>
        <dbReference type="ARBA" id="ARBA00022630"/>
    </source>
</evidence>
<dbReference type="InterPro" id="IPR050097">
    <property type="entry name" value="Ferredoxin-NADP_redctase_2"/>
</dbReference>